<evidence type="ECO:0000256" key="2">
    <source>
        <dbReference type="ARBA" id="ARBA00022801"/>
    </source>
</evidence>
<dbReference type="SFLD" id="SFLDG01142">
    <property type="entry name" value="C2.B.2:_Mannosyl-3-phosphoglyc"/>
    <property type="match status" value="1"/>
</dbReference>
<evidence type="ECO:0000313" key="6">
    <source>
        <dbReference type="Proteomes" id="UP000029859"/>
    </source>
</evidence>
<dbReference type="CDD" id="cd07507">
    <property type="entry name" value="HAD_Pase"/>
    <property type="match status" value="1"/>
</dbReference>
<dbReference type="Pfam" id="PF08282">
    <property type="entry name" value="Hydrolase_3"/>
    <property type="match status" value="1"/>
</dbReference>
<dbReference type="OrthoDB" id="120822at2157"/>
<dbReference type="Proteomes" id="UP000029859">
    <property type="component" value="Unassembled WGS sequence"/>
</dbReference>
<name>A0A099T0I2_METMT</name>
<dbReference type="GO" id="GO:0050531">
    <property type="term" value="F:mannosyl-3-phosphoglycerate phosphatase activity"/>
    <property type="evidence" value="ECO:0007669"/>
    <property type="project" value="UniProtKB-UniRule"/>
</dbReference>
<dbReference type="SUPFAM" id="SSF56784">
    <property type="entry name" value="HAD-like"/>
    <property type="match status" value="1"/>
</dbReference>
<dbReference type="InterPro" id="IPR023214">
    <property type="entry name" value="HAD_sf"/>
</dbReference>
<keyword evidence="1" id="KW-0479">Metal-binding</keyword>
<dbReference type="InterPro" id="IPR006379">
    <property type="entry name" value="HAD-SF_hydro_IIB"/>
</dbReference>
<keyword evidence="3" id="KW-0460">Magnesium</keyword>
<dbReference type="SFLD" id="SFLDS00003">
    <property type="entry name" value="Haloacid_Dehalogenase"/>
    <property type="match status" value="1"/>
</dbReference>
<dbReference type="Gene3D" id="3.30.980.20">
    <property type="entry name" value="Putative mannosyl-3-phosphoglycerate phosphatase, domain 2"/>
    <property type="match status" value="1"/>
</dbReference>
<dbReference type="NCBIfam" id="TIGR01486">
    <property type="entry name" value="HAD-SF-IIB-MPGP"/>
    <property type="match status" value="1"/>
</dbReference>
<comment type="caution">
    <text evidence="5">The sequence shown here is derived from an EMBL/GenBank/DDBJ whole genome shotgun (WGS) entry which is preliminary data.</text>
</comment>
<dbReference type="PANTHER" id="PTHR10000:SF8">
    <property type="entry name" value="HAD SUPERFAMILY HYDROLASE-LIKE, TYPE 3"/>
    <property type="match status" value="1"/>
</dbReference>
<proteinExistence type="predicted"/>
<protein>
    <recommendedName>
        <fullName evidence="4">Mannosyl-3-phosphoglycerate phosphatase</fullName>
        <ecNumber evidence="4">3.1.3.70</ecNumber>
    </recommendedName>
</protein>
<accession>A0A099T0I2</accession>
<gene>
    <name evidence="5" type="ORF">LI82_08065</name>
</gene>
<keyword evidence="6" id="KW-1185">Reference proteome</keyword>
<dbReference type="EC" id="3.1.3.70" evidence="4"/>
<dbReference type="NCBIfam" id="TIGR02461">
    <property type="entry name" value="osmo_MPG_phos"/>
    <property type="match status" value="1"/>
</dbReference>
<dbReference type="GO" id="GO:0000287">
    <property type="term" value="F:magnesium ion binding"/>
    <property type="evidence" value="ECO:0007669"/>
    <property type="project" value="TreeGrafter"/>
</dbReference>
<dbReference type="GO" id="GO:0005829">
    <property type="term" value="C:cytosol"/>
    <property type="evidence" value="ECO:0007669"/>
    <property type="project" value="TreeGrafter"/>
</dbReference>
<evidence type="ECO:0000313" key="5">
    <source>
        <dbReference type="EMBL" id="KGK97726.1"/>
    </source>
</evidence>
<dbReference type="NCBIfam" id="TIGR01484">
    <property type="entry name" value="HAD-SF-IIB"/>
    <property type="match status" value="1"/>
</dbReference>
<dbReference type="GO" id="GO:0051479">
    <property type="term" value="P:mannosylglycerate biosynthetic process"/>
    <property type="evidence" value="ECO:0007669"/>
    <property type="project" value="InterPro"/>
</dbReference>
<dbReference type="EMBL" id="JRHO01000014">
    <property type="protein sequence ID" value="KGK97726.1"/>
    <property type="molecule type" value="Genomic_DNA"/>
</dbReference>
<evidence type="ECO:0000256" key="4">
    <source>
        <dbReference type="NCBIfam" id="TIGR02461"/>
    </source>
</evidence>
<organism evidence="5 6">
    <name type="scientific">Methanococcoides methylutens</name>
    <dbReference type="NCBI Taxonomy" id="2226"/>
    <lineage>
        <taxon>Archaea</taxon>
        <taxon>Methanobacteriati</taxon>
        <taxon>Methanobacteriota</taxon>
        <taxon>Stenosarchaea group</taxon>
        <taxon>Methanomicrobia</taxon>
        <taxon>Methanosarcinales</taxon>
        <taxon>Methanosarcinaceae</taxon>
        <taxon>Methanococcoides</taxon>
    </lineage>
</organism>
<keyword evidence="2" id="KW-0378">Hydrolase</keyword>
<dbReference type="Gene3D" id="3.40.50.1000">
    <property type="entry name" value="HAD superfamily/HAD-like"/>
    <property type="match status" value="1"/>
</dbReference>
<reference evidence="5 6" key="1">
    <citation type="submission" date="2014-09" db="EMBL/GenBank/DDBJ databases">
        <title>Draft genome sequence of an obligately methylotrophic methanogen, Methanococcoides methylutens, isolated from marine sediment.</title>
        <authorList>
            <person name="Guan Y."/>
            <person name="Ngugi D.K."/>
            <person name="Blom J."/>
            <person name="Ali S."/>
            <person name="Ferry J.G."/>
            <person name="Stingl U."/>
        </authorList>
    </citation>
    <scope>NUCLEOTIDE SEQUENCE [LARGE SCALE GENOMIC DNA]</scope>
    <source>
        <strain evidence="5 6">DSM 2657</strain>
    </source>
</reference>
<evidence type="ECO:0000256" key="3">
    <source>
        <dbReference type="ARBA" id="ARBA00022842"/>
    </source>
</evidence>
<evidence type="ECO:0000256" key="1">
    <source>
        <dbReference type="ARBA" id="ARBA00022723"/>
    </source>
</evidence>
<dbReference type="InterPro" id="IPR036412">
    <property type="entry name" value="HAD-like_sf"/>
</dbReference>
<dbReference type="SFLD" id="SFLDG01140">
    <property type="entry name" value="C2.B:_Phosphomannomutase_and_P"/>
    <property type="match status" value="1"/>
</dbReference>
<dbReference type="InterPro" id="IPR033980">
    <property type="entry name" value="MPG_Pase_thermophiles"/>
</dbReference>
<dbReference type="AlphaFoldDB" id="A0A099T0I2"/>
<dbReference type="InterPro" id="IPR006381">
    <property type="entry name" value="HAD-SF-IIB-MPGP"/>
</dbReference>
<sequence length="273" mass="30503">MGYIIFTDLDGTLIDHDTYSYEAARPALNLLKQKDVPLIFCTSKTRAEIEVYVEELDCRHPFISENGGGIFIPKGYFDIDLKFDHRIGDYNVIELGTNYSNLKDALVEISKSAGIEIINFANMTTEEVSEDTGLDIHSAGLAKLREYDEVFRIIDETEEKASLMMELIRSAGYNHTRGGRYWHIIGNNDKGKAVRMLSDIYRKQFTDITTVGLGDSLNDLPMLGSVDIPVLVQKPGSLHDPSITDPKIKRVKGIGPIGWNNAVSEIIEKGSEI</sequence>
<dbReference type="PANTHER" id="PTHR10000">
    <property type="entry name" value="PHOSPHOSERINE PHOSPHATASE"/>
    <property type="match status" value="1"/>
</dbReference>